<dbReference type="WBParaSite" id="PSU_v2.g43.t1">
    <property type="protein sequence ID" value="PSU_v2.g43.t1"/>
    <property type="gene ID" value="PSU_v2.g43"/>
</dbReference>
<evidence type="ECO:0000256" key="1">
    <source>
        <dbReference type="SAM" id="SignalP"/>
    </source>
</evidence>
<keyword evidence="2" id="KW-1185">Reference proteome</keyword>
<accession>A0A914YUJ8</accession>
<dbReference type="AlphaFoldDB" id="A0A914YUJ8"/>
<evidence type="ECO:0000313" key="2">
    <source>
        <dbReference type="Proteomes" id="UP000887577"/>
    </source>
</evidence>
<evidence type="ECO:0000313" key="3">
    <source>
        <dbReference type="WBParaSite" id="PSU_v2.g43.t1"/>
    </source>
</evidence>
<sequence length="76" mass="8820">MKFCENLLIFGFLFFPTFIFGLKCGAGGSCYGNTRKHLGSPFSLLKRKNAKMHVFHSNVLLKMEKSWKVQDVWKIF</sequence>
<feature type="signal peptide" evidence="1">
    <location>
        <begin position="1"/>
        <end position="21"/>
    </location>
</feature>
<organism evidence="2 3">
    <name type="scientific">Panagrolaimus superbus</name>
    <dbReference type="NCBI Taxonomy" id="310955"/>
    <lineage>
        <taxon>Eukaryota</taxon>
        <taxon>Metazoa</taxon>
        <taxon>Ecdysozoa</taxon>
        <taxon>Nematoda</taxon>
        <taxon>Chromadorea</taxon>
        <taxon>Rhabditida</taxon>
        <taxon>Tylenchina</taxon>
        <taxon>Panagrolaimomorpha</taxon>
        <taxon>Panagrolaimoidea</taxon>
        <taxon>Panagrolaimidae</taxon>
        <taxon>Panagrolaimus</taxon>
    </lineage>
</organism>
<keyword evidence="1" id="KW-0732">Signal</keyword>
<feature type="chain" id="PRO_5037241509" evidence="1">
    <location>
        <begin position="22"/>
        <end position="76"/>
    </location>
</feature>
<proteinExistence type="predicted"/>
<dbReference type="Proteomes" id="UP000887577">
    <property type="component" value="Unplaced"/>
</dbReference>
<reference evidence="3" key="1">
    <citation type="submission" date="2022-11" db="UniProtKB">
        <authorList>
            <consortium name="WormBaseParasite"/>
        </authorList>
    </citation>
    <scope>IDENTIFICATION</scope>
</reference>
<name>A0A914YUJ8_9BILA</name>
<protein>
    <submittedName>
        <fullName evidence="3">Uncharacterized protein</fullName>
    </submittedName>
</protein>